<dbReference type="PROSITE" id="PS52015">
    <property type="entry name" value="TONB_CTD"/>
    <property type="match status" value="1"/>
</dbReference>
<keyword evidence="7 10" id="KW-0653">Protein transport</keyword>
<dbReference type="GO" id="GO:0015891">
    <property type="term" value="P:siderophore transport"/>
    <property type="evidence" value="ECO:0007669"/>
    <property type="project" value="InterPro"/>
</dbReference>
<keyword evidence="5 10" id="KW-0997">Cell inner membrane</keyword>
<evidence type="ECO:0000256" key="7">
    <source>
        <dbReference type="ARBA" id="ARBA00022927"/>
    </source>
</evidence>
<evidence type="ECO:0000256" key="2">
    <source>
        <dbReference type="ARBA" id="ARBA00006555"/>
    </source>
</evidence>
<keyword evidence="3 10" id="KW-0813">Transport</keyword>
<dbReference type="NCBIfam" id="TIGR01352">
    <property type="entry name" value="tonB_Cterm"/>
    <property type="match status" value="1"/>
</dbReference>
<evidence type="ECO:0000259" key="11">
    <source>
        <dbReference type="PROSITE" id="PS52015"/>
    </source>
</evidence>
<dbReference type="PRINTS" id="PR01374">
    <property type="entry name" value="TONBPROTEIN"/>
</dbReference>
<dbReference type="GO" id="GO:0055085">
    <property type="term" value="P:transmembrane transport"/>
    <property type="evidence" value="ECO:0007669"/>
    <property type="project" value="InterPro"/>
</dbReference>
<dbReference type="InterPro" id="IPR003538">
    <property type="entry name" value="TonB"/>
</dbReference>
<dbReference type="SUPFAM" id="SSF74653">
    <property type="entry name" value="TolA/TonB C-terminal domain"/>
    <property type="match status" value="1"/>
</dbReference>
<organism evidence="12 13">
    <name type="scientific">Novosphingobium resinovorum</name>
    <dbReference type="NCBI Taxonomy" id="158500"/>
    <lineage>
        <taxon>Bacteria</taxon>
        <taxon>Pseudomonadati</taxon>
        <taxon>Pseudomonadota</taxon>
        <taxon>Alphaproteobacteria</taxon>
        <taxon>Sphingomonadales</taxon>
        <taxon>Sphingomonadaceae</taxon>
        <taxon>Novosphingobium</taxon>
    </lineage>
</organism>
<gene>
    <name evidence="12" type="ORF">BV97_00039</name>
</gene>
<sequence>MATVAAIAPDELAFAPVSAVAHEPLPHSASTGESLSATGADRSVYRPARANPVALLASAGMILGMAACLATLNMVASHKERAHLTTVDVQELDVTPPPPPEPTKLETPQAAVTQTVVPKPMIELPSPGPQQVMVDAPPPPAPPSMTSEGVKVSAPPSVAPPAATTLEGGDLSSKVLFAKPPIYPVDARRAHEQGTVKLLLLVGSDGTVKDIQVVSSSGSSRLDGAALRAVKHWRWSPMMSNGAATAVRGYVTIPFVLTNV</sequence>
<keyword evidence="4 10" id="KW-1003">Cell membrane</keyword>
<evidence type="ECO:0000313" key="12">
    <source>
        <dbReference type="EMBL" id="EZP84288.1"/>
    </source>
</evidence>
<keyword evidence="6 10" id="KW-0812">Transmembrane</keyword>
<dbReference type="eggNOG" id="COG0810">
    <property type="taxonomic scope" value="Bacteria"/>
</dbReference>
<dbReference type="STRING" id="158500.BES08_00475"/>
<comment type="similarity">
    <text evidence="2 10">Belongs to the TonB family.</text>
</comment>
<dbReference type="InterPro" id="IPR006260">
    <property type="entry name" value="TonB/TolA_C"/>
</dbReference>
<name>A0A031K5K4_9SPHN</name>
<dbReference type="GO" id="GO:0030288">
    <property type="term" value="C:outer membrane-bounded periplasmic space"/>
    <property type="evidence" value="ECO:0007669"/>
    <property type="project" value="InterPro"/>
</dbReference>
<dbReference type="EMBL" id="JFYZ01000001">
    <property type="protein sequence ID" value="EZP84288.1"/>
    <property type="molecule type" value="Genomic_DNA"/>
</dbReference>
<dbReference type="PATRIC" id="fig|158500.4.peg.41"/>
<dbReference type="GO" id="GO:0005886">
    <property type="term" value="C:plasma membrane"/>
    <property type="evidence" value="ECO:0007669"/>
    <property type="project" value="UniProtKB-SubCell"/>
</dbReference>
<evidence type="ECO:0000256" key="1">
    <source>
        <dbReference type="ARBA" id="ARBA00004383"/>
    </source>
</evidence>
<feature type="domain" description="TonB C-terminal" evidence="11">
    <location>
        <begin position="168"/>
        <end position="260"/>
    </location>
</feature>
<dbReference type="GO" id="GO:0031992">
    <property type="term" value="F:energy transducer activity"/>
    <property type="evidence" value="ECO:0007669"/>
    <property type="project" value="InterPro"/>
</dbReference>
<proteinExistence type="inferred from homology"/>
<feature type="transmembrane region" description="Helical" evidence="10">
    <location>
        <begin position="53"/>
        <end position="75"/>
    </location>
</feature>
<dbReference type="PANTHER" id="PTHR33446">
    <property type="entry name" value="PROTEIN TONB-RELATED"/>
    <property type="match status" value="1"/>
</dbReference>
<comment type="caution">
    <text evidence="12">The sequence shown here is derived from an EMBL/GenBank/DDBJ whole genome shotgun (WGS) entry which is preliminary data.</text>
</comment>
<reference evidence="12 13" key="1">
    <citation type="submission" date="2014-03" db="EMBL/GenBank/DDBJ databases">
        <title>Whole genome sequence of Novosphingobium resinovorum KF1.</title>
        <authorList>
            <person name="Gan H.M."/>
            <person name="Gan H.Y."/>
            <person name="Chew T.H."/>
            <person name="Savka M.A."/>
        </authorList>
    </citation>
    <scope>NUCLEOTIDE SEQUENCE [LARGE SCALE GENOMIC DNA]</scope>
    <source>
        <strain evidence="12 13">KF1</strain>
    </source>
</reference>
<comment type="function">
    <text evidence="10">Interacts with outer membrane receptor proteins that carry out high-affinity binding and energy dependent uptake into the periplasmic space of specific substrates. It could act to transduce energy from the cytoplasmic membrane to specific energy-requiring processes in the outer membrane, resulting in the release into the periplasm of ligands bound by these outer membrane proteins.</text>
</comment>
<dbReference type="AlphaFoldDB" id="A0A031K5K4"/>
<evidence type="ECO:0000313" key="13">
    <source>
        <dbReference type="Proteomes" id="UP000024329"/>
    </source>
</evidence>
<evidence type="ECO:0000256" key="5">
    <source>
        <dbReference type="ARBA" id="ARBA00022519"/>
    </source>
</evidence>
<dbReference type="RefSeq" id="WP_036522384.1">
    <property type="nucleotide sequence ID" value="NZ_JFYZ01000001.1"/>
</dbReference>
<dbReference type="Proteomes" id="UP000024329">
    <property type="component" value="Unassembled WGS sequence"/>
</dbReference>
<evidence type="ECO:0000256" key="4">
    <source>
        <dbReference type="ARBA" id="ARBA00022475"/>
    </source>
</evidence>
<keyword evidence="10" id="KW-0735">Signal-anchor</keyword>
<dbReference type="Gene3D" id="3.30.1150.10">
    <property type="match status" value="1"/>
</dbReference>
<evidence type="ECO:0000256" key="9">
    <source>
        <dbReference type="ARBA" id="ARBA00023136"/>
    </source>
</evidence>
<dbReference type="Pfam" id="PF03544">
    <property type="entry name" value="TonB_C"/>
    <property type="match status" value="1"/>
</dbReference>
<dbReference type="InterPro" id="IPR051045">
    <property type="entry name" value="TonB-dependent_transducer"/>
</dbReference>
<keyword evidence="8 10" id="KW-1133">Transmembrane helix</keyword>
<dbReference type="GO" id="GO:0015031">
    <property type="term" value="P:protein transport"/>
    <property type="evidence" value="ECO:0007669"/>
    <property type="project" value="UniProtKB-UniRule"/>
</dbReference>
<dbReference type="InterPro" id="IPR037682">
    <property type="entry name" value="TonB_C"/>
</dbReference>
<protein>
    <recommendedName>
        <fullName evidence="10">Protein TonB</fullName>
    </recommendedName>
</protein>
<accession>A0A031K5K4</accession>
<evidence type="ECO:0000256" key="3">
    <source>
        <dbReference type="ARBA" id="ARBA00022448"/>
    </source>
</evidence>
<keyword evidence="9 10" id="KW-0472">Membrane</keyword>
<evidence type="ECO:0000256" key="8">
    <source>
        <dbReference type="ARBA" id="ARBA00022989"/>
    </source>
</evidence>
<evidence type="ECO:0000256" key="6">
    <source>
        <dbReference type="ARBA" id="ARBA00022692"/>
    </source>
</evidence>
<comment type="subcellular location">
    <subcellularLocation>
        <location evidence="1 10">Cell inner membrane</location>
        <topology evidence="1 10">Single-pass membrane protein</topology>
        <orientation evidence="1 10">Periplasmic side</orientation>
    </subcellularLocation>
</comment>
<evidence type="ECO:0000256" key="10">
    <source>
        <dbReference type="RuleBase" id="RU362123"/>
    </source>
</evidence>